<accession>A0A9W9C6C7</accession>
<proteinExistence type="predicted"/>
<name>A0A9W9C6C7_9PLEO</name>
<feature type="compositionally biased region" description="Polar residues" evidence="1">
    <location>
        <begin position="556"/>
        <end position="576"/>
    </location>
</feature>
<evidence type="ECO:0000313" key="2">
    <source>
        <dbReference type="EMBL" id="KAJ4345243.1"/>
    </source>
</evidence>
<dbReference type="AlphaFoldDB" id="A0A9W9C6C7"/>
<dbReference type="RefSeq" id="XP_056065407.1">
    <property type="nucleotide sequence ID" value="XM_056220104.1"/>
</dbReference>
<dbReference type="Proteomes" id="UP001140513">
    <property type="component" value="Unassembled WGS sequence"/>
</dbReference>
<organism evidence="2 3">
    <name type="scientific">Didymosphaeria variabile</name>
    <dbReference type="NCBI Taxonomy" id="1932322"/>
    <lineage>
        <taxon>Eukaryota</taxon>
        <taxon>Fungi</taxon>
        <taxon>Dikarya</taxon>
        <taxon>Ascomycota</taxon>
        <taxon>Pezizomycotina</taxon>
        <taxon>Dothideomycetes</taxon>
        <taxon>Pleosporomycetidae</taxon>
        <taxon>Pleosporales</taxon>
        <taxon>Massarineae</taxon>
        <taxon>Didymosphaeriaceae</taxon>
        <taxon>Didymosphaeria</taxon>
    </lineage>
</organism>
<evidence type="ECO:0000313" key="3">
    <source>
        <dbReference type="Proteomes" id="UP001140513"/>
    </source>
</evidence>
<gene>
    <name evidence="2" type="ORF">N0V89_011373</name>
</gene>
<dbReference type="GeneID" id="80914903"/>
<sequence length="653" mass="72676">MLDAVADRLREGERLDTAIIASDTHAPQQSVSLDVSSTFLECWDKKVRFGRLPKAKLFVGQPRALPCDADLVTKWEEVIKPRLMSDLESVCSWSTPNESFEAELCMAGVVRKEKVVELNPTVCIRCKSKGCRKEFERAVKDLDYLASFCFGRVEVRLGAPQLASMLPQSDTQTPYYEDVSTDEEEAQREAEIESLYKIQLEHHHEREERRKAPRAMSDWWIRQKWWIQELFPEDSACGLKLRIETNISGVNIQSISTIGGLIKIDEKIYGLTTGHGVIAPPDLPTVTHTIPSESSSEYESEFFGSDSESSDASVADANADSNQCAEVIHQIRWRDIPAGGLACFCGKTDIHNIVGHGMFHLNDVIHDADLKAGEVFILTGKYQTVCGYLLRGPASFRIKDALFQTRKIELREPLPKGVSGSWVVQGDRLCGVVLAVYGTEPYAHMITIDKVFQDIRIALKCTTIRVATEDDITTRNKRLGSPLVIIGEPTSKPCTTVSAPSSVASEDCPLPELGDLAGGLSALETKIPLLPSRTHAVDCFEHSELGHREDALNRPRGSSSGSSTERNLDPSISNLPSHPRRPRRMAFGSDPGYVPLPEQPMFSSEYARNGKTNSRSYNLVRLETRIVVYQFLEAPAMTPVSKMKHWLLPTSIF</sequence>
<dbReference type="OrthoDB" id="4395072at2759"/>
<keyword evidence="3" id="KW-1185">Reference proteome</keyword>
<protein>
    <submittedName>
        <fullName evidence="2">Uncharacterized protein</fullName>
    </submittedName>
</protein>
<evidence type="ECO:0000256" key="1">
    <source>
        <dbReference type="SAM" id="MobiDB-lite"/>
    </source>
</evidence>
<comment type="caution">
    <text evidence="2">The sequence shown here is derived from an EMBL/GenBank/DDBJ whole genome shotgun (WGS) entry which is preliminary data.</text>
</comment>
<reference evidence="2" key="1">
    <citation type="submission" date="2022-10" db="EMBL/GenBank/DDBJ databases">
        <title>Tapping the CABI collections for fungal endophytes: first genome assemblies for Collariella, Neodidymelliopsis, Ascochyta clinopodiicola, Didymella pomorum, Didymosphaeria variabile, Neocosmospora piperis and Neocucurbitaria cava.</title>
        <authorList>
            <person name="Hill R."/>
        </authorList>
    </citation>
    <scope>NUCLEOTIDE SEQUENCE</scope>
    <source>
        <strain evidence="2">IMI 356815</strain>
    </source>
</reference>
<dbReference type="EMBL" id="JAPEUX010000009">
    <property type="protein sequence ID" value="KAJ4345243.1"/>
    <property type="molecule type" value="Genomic_DNA"/>
</dbReference>
<feature type="region of interest" description="Disordered" evidence="1">
    <location>
        <begin position="548"/>
        <end position="594"/>
    </location>
</feature>